<protein>
    <submittedName>
        <fullName evidence="2">Thioredoxin family protein</fullName>
    </submittedName>
</protein>
<dbReference type="AlphaFoldDB" id="A0A5D0QS58"/>
<keyword evidence="1" id="KW-0732">Signal</keyword>
<comment type="caution">
    <text evidence="2">The sequence shown here is derived from an EMBL/GenBank/DDBJ whole genome shotgun (WGS) entry which is preliminary data.</text>
</comment>
<organism evidence="2 3">
    <name type="scientific">Bizionia algoritergicola</name>
    <dbReference type="NCBI Taxonomy" id="291187"/>
    <lineage>
        <taxon>Bacteria</taxon>
        <taxon>Pseudomonadati</taxon>
        <taxon>Bacteroidota</taxon>
        <taxon>Flavobacteriia</taxon>
        <taxon>Flavobacteriales</taxon>
        <taxon>Flavobacteriaceae</taxon>
        <taxon>Bizionia</taxon>
    </lineage>
</organism>
<evidence type="ECO:0000256" key="1">
    <source>
        <dbReference type="ARBA" id="ARBA00022729"/>
    </source>
</evidence>
<dbReference type="OrthoDB" id="981626at2"/>
<dbReference type="InterPro" id="IPR051099">
    <property type="entry name" value="AGR/TXD"/>
</dbReference>
<dbReference type="PANTHER" id="PTHR15337:SF11">
    <property type="entry name" value="THIOREDOXIN DOMAIN-CONTAINING PROTEIN"/>
    <property type="match status" value="1"/>
</dbReference>
<accession>A0A5D0QS58</accession>
<keyword evidence="3" id="KW-1185">Reference proteome</keyword>
<dbReference type="InterPro" id="IPR036249">
    <property type="entry name" value="Thioredoxin-like_sf"/>
</dbReference>
<dbReference type="PANTHER" id="PTHR15337">
    <property type="entry name" value="ANTERIOR GRADIENT PROTEIN-RELATED"/>
    <property type="match status" value="1"/>
</dbReference>
<dbReference type="EMBL" id="VSKL01000006">
    <property type="protein sequence ID" value="TYB71669.1"/>
    <property type="molecule type" value="Genomic_DNA"/>
</dbReference>
<dbReference type="Gene3D" id="3.40.30.10">
    <property type="entry name" value="Glutaredoxin"/>
    <property type="match status" value="1"/>
</dbReference>
<proteinExistence type="predicted"/>
<evidence type="ECO:0000313" key="2">
    <source>
        <dbReference type="EMBL" id="TYB71669.1"/>
    </source>
</evidence>
<name>A0A5D0QS58_9FLAO</name>
<dbReference type="SUPFAM" id="SSF52833">
    <property type="entry name" value="Thioredoxin-like"/>
    <property type="match status" value="1"/>
</dbReference>
<sequence length="145" mass="16660">MRNYVLLILFVFFSTGIYSQNWQTNFEAAQLEATHSKKPIILVFAGTDWCSPCIKLDKQIFQSDAFKAYATEKVILVRADFPRKKENALSETLQKQNRKLAERYNPNGFFPFVLILDAKGAVLGELGYEKIEPQAYVNKLQAFLK</sequence>
<dbReference type="Proteomes" id="UP000324358">
    <property type="component" value="Unassembled WGS sequence"/>
</dbReference>
<dbReference type="Pfam" id="PF13899">
    <property type="entry name" value="Thioredoxin_7"/>
    <property type="match status" value="1"/>
</dbReference>
<evidence type="ECO:0000313" key="3">
    <source>
        <dbReference type="Proteomes" id="UP000324358"/>
    </source>
</evidence>
<gene>
    <name evidence="2" type="ORF">ES675_14085</name>
</gene>
<reference evidence="2 3" key="1">
    <citation type="submission" date="2019-08" db="EMBL/GenBank/DDBJ databases">
        <title>Genomes of Antarctic Bizionia species.</title>
        <authorList>
            <person name="Bowman J.P."/>
        </authorList>
    </citation>
    <scope>NUCLEOTIDE SEQUENCE [LARGE SCALE GENOMIC DNA]</scope>
    <source>
        <strain evidence="2 3">APA-1</strain>
    </source>
</reference>
<dbReference type="RefSeq" id="WP_066255334.1">
    <property type="nucleotide sequence ID" value="NZ_VSKL01000006.1"/>
</dbReference>